<reference evidence="2" key="1">
    <citation type="journal article" date="2014" name="Science">
        <title>Ancient hybridizations among the ancestral genomes of bread wheat.</title>
        <authorList>
            <consortium name="International Wheat Genome Sequencing Consortium,"/>
            <person name="Marcussen T."/>
            <person name="Sandve S.R."/>
            <person name="Heier L."/>
            <person name="Spannagl M."/>
            <person name="Pfeifer M."/>
            <person name="Jakobsen K.S."/>
            <person name="Wulff B.B."/>
            <person name="Steuernagel B."/>
            <person name="Mayer K.F."/>
            <person name="Olsen O.A."/>
        </authorList>
    </citation>
    <scope>NUCLEOTIDE SEQUENCE [LARGE SCALE GENOMIC DNA]</scope>
    <source>
        <strain evidence="2">cv. AL8/78</strain>
    </source>
</reference>
<organism evidence="1 2">
    <name type="scientific">Aegilops tauschii subsp. strangulata</name>
    <name type="common">Goatgrass</name>
    <dbReference type="NCBI Taxonomy" id="200361"/>
    <lineage>
        <taxon>Eukaryota</taxon>
        <taxon>Viridiplantae</taxon>
        <taxon>Streptophyta</taxon>
        <taxon>Embryophyta</taxon>
        <taxon>Tracheophyta</taxon>
        <taxon>Spermatophyta</taxon>
        <taxon>Magnoliopsida</taxon>
        <taxon>Liliopsida</taxon>
        <taxon>Poales</taxon>
        <taxon>Poaceae</taxon>
        <taxon>BOP clade</taxon>
        <taxon>Pooideae</taxon>
        <taxon>Triticodae</taxon>
        <taxon>Triticeae</taxon>
        <taxon>Triticinae</taxon>
        <taxon>Aegilops</taxon>
    </lineage>
</organism>
<dbReference type="EnsemblPlants" id="AET1Gv20691400.3">
    <property type="protein sequence ID" value="AET1Gv20691400.3"/>
    <property type="gene ID" value="AET1Gv20691400"/>
</dbReference>
<evidence type="ECO:0000313" key="1">
    <source>
        <dbReference type="EnsemblPlants" id="AET1Gv20691400.3"/>
    </source>
</evidence>
<accession>A0A452ZAN0</accession>
<dbReference type="AlphaFoldDB" id="A0A452ZAN0"/>
<name>A0A452ZAN0_AEGTS</name>
<reference evidence="1" key="5">
    <citation type="journal article" date="2021" name="G3 (Bethesda)">
        <title>Aegilops tauschii genome assembly Aet v5.0 features greater sequence contiguity and improved annotation.</title>
        <authorList>
            <person name="Wang L."/>
            <person name="Zhu T."/>
            <person name="Rodriguez J.C."/>
            <person name="Deal K.R."/>
            <person name="Dubcovsky J."/>
            <person name="McGuire P.E."/>
            <person name="Lux T."/>
            <person name="Spannagl M."/>
            <person name="Mayer K.F.X."/>
            <person name="Baldrich P."/>
            <person name="Meyers B.C."/>
            <person name="Huo N."/>
            <person name="Gu Y.Q."/>
            <person name="Zhou H."/>
            <person name="Devos K.M."/>
            <person name="Bennetzen J.L."/>
            <person name="Unver T."/>
            <person name="Budak H."/>
            <person name="Gulick P.J."/>
            <person name="Galiba G."/>
            <person name="Kalapos B."/>
            <person name="Nelson D.R."/>
            <person name="Li P."/>
            <person name="You F.M."/>
            <person name="Luo M.C."/>
            <person name="Dvorak J."/>
        </authorList>
    </citation>
    <scope>NUCLEOTIDE SEQUENCE [LARGE SCALE GENOMIC DNA]</scope>
    <source>
        <strain evidence="1">cv. AL8/78</strain>
    </source>
</reference>
<evidence type="ECO:0000313" key="2">
    <source>
        <dbReference type="Proteomes" id="UP000015105"/>
    </source>
</evidence>
<dbReference type="Proteomes" id="UP000015105">
    <property type="component" value="Chromosome 1D"/>
</dbReference>
<reference evidence="1" key="3">
    <citation type="journal article" date="2017" name="Nature">
        <title>Genome sequence of the progenitor of the wheat D genome Aegilops tauschii.</title>
        <authorList>
            <person name="Luo M.C."/>
            <person name="Gu Y.Q."/>
            <person name="Puiu D."/>
            <person name="Wang H."/>
            <person name="Twardziok S.O."/>
            <person name="Deal K.R."/>
            <person name="Huo N."/>
            <person name="Zhu T."/>
            <person name="Wang L."/>
            <person name="Wang Y."/>
            <person name="McGuire P.E."/>
            <person name="Liu S."/>
            <person name="Long H."/>
            <person name="Ramasamy R.K."/>
            <person name="Rodriguez J.C."/>
            <person name="Van S.L."/>
            <person name="Yuan L."/>
            <person name="Wang Z."/>
            <person name="Xia Z."/>
            <person name="Xiao L."/>
            <person name="Anderson O.D."/>
            <person name="Ouyang S."/>
            <person name="Liang Y."/>
            <person name="Zimin A.V."/>
            <person name="Pertea G."/>
            <person name="Qi P."/>
            <person name="Bennetzen J.L."/>
            <person name="Dai X."/>
            <person name="Dawson M.W."/>
            <person name="Muller H.G."/>
            <person name="Kugler K."/>
            <person name="Rivarola-Duarte L."/>
            <person name="Spannagl M."/>
            <person name="Mayer K.F.X."/>
            <person name="Lu F.H."/>
            <person name="Bevan M.W."/>
            <person name="Leroy P."/>
            <person name="Li P."/>
            <person name="You F.M."/>
            <person name="Sun Q."/>
            <person name="Liu Z."/>
            <person name="Lyons E."/>
            <person name="Wicker T."/>
            <person name="Salzberg S.L."/>
            <person name="Devos K.M."/>
            <person name="Dvorak J."/>
        </authorList>
    </citation>
    <scope>NUCLEOTIDE SEQUENCE [LARGE SCALE GENOMIC DNA]</scope>
    <source>
        <strain evidence="1">cv. AL8/78</strain>
    </source>
</reference>
<keyword evidence="2" id="KW-1185">Reference proteome</keyword>
<sequence length="60" mass="6699">AARFSVPDLTGVRPSLRALSVSIPESVAPRTSPVPIPLRWCWTGVERIRSIPFGRGSRRW</sequence>
<reference evidence="1" key="4">
    <citation type="submission" date="2019-03" db="UniProtKB">
        <authorList>
            <consortium name="EnsemblPlants"/>
        </authorList>
    </citation>
    <scope>IDENTIFICATION</scope>
</reference>
<protein>
    <submittedName>
        <fullName evidence="1">Uncharacterized protein</fullName>
    </submittedName>
</protein>
<reference evidence="2" key="2">
    <citation type="journal article" date="2017" name="Nat. Plants">
        <title>The Aegilops tauschii genome reveals multiple impacts of transposons.</title>
        <authorList>
            <person name="Zhao G."/>
            <person name="Zou C."/>
            <person name="Li K."/>
            <person name="Wang K."/>
            <person name="Li T."/>
            <person name="Gao L."/>
            <person name="Zhang X."/>
            <person name="Wang H."/>
            <person name="Yang Z."/>
            <person name="Liu X."/>
            <person name="Jiang W."/>
            <person name="Mao L."/>
            <person name="Kong X."/>
            <person name="Jiao Y."/>
            <person name="Jia J."/>
        </authorList>
    </citation>
    <scope>NUCLEOTIDE SEQUENCE [LARGE SCALE GENOMIC DNA]</scope>
    <source>
        <strain evidence="2">cv. AL8/78</strain>
    </source>
</reference>
<proteinExistence type="predicted"/>
<dbReference type="Gramene" id="AET1Gv20691400.3">
    <property type="protein sequence ID" value="AET1Gv20691400.3"/>
    <property type="gene ID" value="AET1Gv20691400"/>
</dbReference>